<dbReference type="HOGENOM" id="CLU_655068_0_0_9"/>
<dbReference type="EMBL" id="BA000058">
    <property type="protein sequence ID" value="BAO04997.1"/>
    <property type="molecule type" value="Genomic_DNA"/>
</dbReference>
<dbReference type="AlphaFoldDB" id="A0A060N537"/>
<proteinExistence type="predicted"/>
<protein>
    <recommendedName>
        <fullName evidence="2">Replication protein</fullName>
    </recommendedName>
</protein>
<reference evidence="1" key="1">
    <citation type="submission" date="2013-10" db="EMBL/GenBank/DDBJ databases">
        <title>Draft genome sequence of Clostridium botulinum type B strain Osaka05.</title>
        <authorList>
            <person name="Sakaguchi Y."/>
            <person name="Hosomi K."/>
            <person name="Uchiyama J."/>
            <person name="Ogura Y."/>
            <person name="Sakaguchi M."/>
            <person name="Kohda T."/>
            <person name="Mukamoto M."/>
            <person name="Misawa N."/>
            <person name="Matsuzaki S."/>
            <person name="Hayashi T."/>
            <person name="Kozaki S."/>
        </authorList>
    </citation>
    <scope>NUCLEOTIDE SEQUENCE</scope>
    <source>
        <strain evidence="1">Osaka05</strain>
    </source>
</reference>
<evidence type="ECO:0008006" key="2">
    <source>
        <dbReference type="Google" id="ProtNLM"/>
    </source>
</evidence>
<sequence>MNNVDNCEQIGLAEVLNDKIDENKQEFSSNVTRQKQNIITISVDEEWIENNLIDMPFIYYYQNKSKEKVVNAVKYTWKSNDGLERCIEVRSSIHGVPSPFEYEVLLALLRIHFRNNNDVVISNKKISNKINFTFRELSKEMGFKGFGGKNKERLDKAIEVLCDTNIYNTAFGGLYDPVEKIYITDAKKVVGILGHYETYSYINTDGNPILDRKSLKDKASVVIDEFFFNNICNGKGKISNKSLRLSLKNDLARRIYLIINKWRNNRNEMYITYKKLYERIPLDDSKTVSYRNRRIRSACQELKDKKYLKDYEANKEGIIFVFKNKDKNKKSPDTTQNLLLRYTTYTEVLKGLLKYGFTYEEVDKYLELDKIPMAQAILRYVDIHINNIDNPKFYIIGTLIKGNKDILNNPIYSEAAITK</sequence>
<name>A0A060N537_CLOBO</name>
<organism evidence="1">
    <name type="scientific">Clostridium botulinum B str. Osaka05</name>
    <dbReference type="NCBI Taxonomy" id="1407017"/>
    <lineage>
        <taxon>Bacteria</taxon>
        <taxon>Bacillati</taxon>
        <taxon>Bacillota</taxon>
        <taxon>Clostridia</taxon>
        <taxon>Eubacteriales</taxon>
        <taxon>Clostridiaceae</taxon>
        <taxon>Clostridium</taxon>
    </lineage>
</organism>
<gene>
    <name evidence="1" type="ORF">CBO05P1_278</name>
</gene>
<accession>A0A060N537</accession>
<evidence type="ECO:0000313" key="1">
    <source>
        <dbReference type="EMBL" id="BAO04997.1"/>
    </source>
</evidence>
<dbReference type="Proteomes" id="UP000054164">
    <property type="component" value="Unassembled WGS sequence"/>
</dbReference>